<feature type="transmembrane region" description="Helical" evidence="2">
    <location>
        <begin position="28"/>
        <end position="44"/>
    </location>
</feature>
<feature type="transmembrane region" description="Helical" evidence="2">
    <location>
        <begin position="65"/>
        <end position="83"/>
    </location>
</feature>
<proteinExistence type="predicted"/>
<feature type="compositionally biased region" description="Basic residues" evidence="1">
    <location>
        <begin position="108"/>
        <end position="139"/>
    </location>
</feature>
<gene>
    <name evidence="3" type="ORF">Smic_47510</name>
</gene>
<keyword evidence="2" id="KW-0472">Membrane</keyword>
<reference evidence="3 4" key="1">
    <citation type="submission" date="2020-05" db="EMBL/GenBank/DDBJ databases">
        <title>Whole genome shotgun sequence of Streptomyces microflavus NBRC 13062.</title>
        <authorList>
            <person name="Komaki H."/>
            <person name="Tamura T."/>
        </authorList>
    </citation>
    <scope>NUCLEOTIDE SEQUENCE [LARGE SCALE GENOMIC DNA]</scope>
    <source>
        <strain evidence="3 4">NBRC 13062</strain>
    </source>
</reference>
<feature type="compositionally biased region" description="Polar residues" evidence="1">
    <location>
        <begin position="205"/>
        <end position="219"/>
    </location>
</feature>
<accession>A0A7J0CWT8</accession>
<dbReference type="AlphaFoldDB" id="A0A7J0CWT8"/>
<name>A0A7J0CWT8_STRMI</name>
<feature type="region of interest" description="Disordered" evidence="1">
    <location>
        <begin position="108"/>
        <end position="220"/>
    </location>
</feature>
<organism evidence="3 4">
    <name type="scientific">Streptomyces microflavus</name>
    <name type="common">Streptomyces lipmanii</name>
    <dbReference type="NCBI Taxonomy" id="1919"/>
    <lineage>
        <taxon>Bacteria</taxon>
        <taxon>Bacillati</taxon>
        <taxon>Actinomycetota</taxon>
        <taxon>Actinomycetes</taxon>
        <taxon>Kitasatosporales</taxon>
        <taxon>Streptomycetaceae</taxon>
        <taxon>Streptomyces</taxon>
    </lineage>
</organism>
<comment type="caution">
    <text evidence="3">The sequence shown here is derived from an EMBL/GenBank/DDBJ whole genome shotgun (WGS) entry which is preliminary data.</text>
</comment>
<evidence type="ECO:0000256" key="2">
    <source>
        <dbReference type="SAM" id="Phobius"/>
    </source>
</evidence>
<evidence type="ECO:0000256" key="1">
    <source>
        <dbReference type="SAM" id="MobiDB-lite"/>
    </source>
</evidence>
<keyword evidence="2" id="KW-0812">Transmembrane</keyword>
<protein>
    <submittedName>
        <fullName evidence="3">Uncharacterized protein</fullName>
    </submittedName>
</protein>
<evidence type="ECO:0000313" key="3">
    <source>
        <dbReference type="EMBL" id="GFN06195.1"/>
    </source>
</evidence>
<dbReference type="Proteomes" id="UP000498740">
    <property type="component" value="Unassembled WGS sequence"/>
</dbReference>
<sequence length="251" mass="26853">MLVSILLPFLFAALLVIAGVVLRSRIAVALAGLVVLGFTILWMVRQGQAEGALTVGGDGAGLQVGVANALAGGVLMLIGALLMSGRGPGPGPGLGLGGSGSLWSRMPRRRRTRWTRGRRRRSRGCRRTRRRGRSRRWTRTRGPIRMTPVRGRIRRRSGGRSPGTPGILGTRYIRRTDLRRGDGHPVEGSVLKRRTGWGLRGSGPSELTATPSTVPSSNAGRAGSAQVRALFPVPVPFRASSAYTQRSLLQA</sequence>
<evidence type="ECO:0000313" key="4">
    <source>
        <dbReference type="Proteomes" id="UP000498740"/>
    </source>
</evidence>
<keyword evidence="2" id="KW-1133">Transmembrane helix</keyword>
<dbReference type="EMBL" id="BLWD01000001">
    <property type="protein sequence ID" value="GFN06195.1"/>
    <property type="molecule type" value="Genomic_DNA"/>
</dbReference>
<feature type="compositionally biased region" description="Basic and acidic residues" evidence="1">
    <location>
        <begin position="174"/>
        <end position="185"/>
    </location>
</feature>